<dbReference type="eggNOG" id="COG1917">
    <property type="taxonomic scope" value="Bacteria"/>
</dbReference>
<gene>
    <name evidence="2" type="ORF">TW72_14430</name>
</gene>
<dbReference type="Gene3D" id="2.60.120.10">
    <property type="entry name" value="Jelly Rolls"/>
    <property type="match status" value="1"/>
</dbReference>
<dbReference type="PATRIC" id="fig|151081.8.peg.333"/>
<dbReference type="InterPro" id="IPR014710">
    <property type="entry name" value="RmlC-like_jellyroll"/>
</dbReference>
<dbReference type="SUPFAM" id="SSF51182">
    <property type="entry name" value="RmlC-like cupins"/>
    <property type="match status" value="1"/>
</dbReference>
<dbReference type="Proteomes" id="UP000033664">
    <property type="component" value="Unassembled WGS sequence"/>
</dbReference>
<dbReference type="InterPro" id="IPR047263">
    <property type="entry name" value="HNL-like_cupin"/>
</dbReference>
<accession>A0A0F4PQ46</accession>
<evidence type="ECO:0000313" key="2">
    <source>
        <dbReference type="EMBL" id="KJY97522.1"/>
    </source>
</evidence>
<dbReference type="CDD" id="cd02233">
    <property type="entry name" value="cupin_HNL-like"/>
    <property type="match status" value="1"/>
</dbReference>
<dbReference type="EMBL" id="JXXZ01000012">
    <property type="protein sequence ID" value="KJY97522.1"/>
    <property type="molecule type" value="Genomic_DNA"/>
</dbReference>
<proteinExistence type="predicted"/>
<evidence type="ECO:0000259" key="1">
    <source>
        <dbReference type="Pfam" id="PF07883"/>
    </source>
</evidence>
<feature type="domain" description="Cupin type-2" evidence="1">
    <location>
        <begin position="42"/>
        <end position="103"/>
    </location>
</feature>
<dbReference type="Pfam" id="PF07883">
    <property type="entry name" value="Cupin_2"/>
    <property type="match status" value="1"/>
</dbReference>
<dbReference type="AlphaFoldDB" id="A0A0F4PQ46"/>
<evidence type="ECO:0000313" key="3">
    <source>
        <dbReference type="Proteomes" id="UP000033664"/>
    </source>
</evidence>
<reference evidence="2 3" key="1">
    <citation type="journal article" date="2015" name="BMC Genomics">
        <title>Genome mining reveals unlocked bioactive potential of marine Gram-negative bacteria.</title>
        <authorList>
            <person name="Machado H."/>
            <person name="Sonnenschein E.C."/>
            <person name="Melchiorsen J."/>
            <person name="Gram L."/>
        </authorList>
    </citation>
    <scope>NUCLEOTIDE SEQUENCE [LARGE SCALE GENOMIC DNA]</scope>
    <source>
        <strain evidence="2 3">S3137</strain>
    </source>
</reference>
<comment type="caution">
    <text evidence="2">The sequence shown here is derived from an EMBL/GenBank/DDBJ whole genome shotgun (WGS) entry which is preliminary data.</text>
</comment>
<dbReference type="InterPro" id="IPR011051">
    <property type="entry name" value="RmlC_Cupin_sf"/>
</dbReference>
<sequence>MSVQVNGSQLPLQGLEQYFSGAVRVEPLFQPQPQTRAGGANVTFEPGSRTHWHSHPRGQTLIVTSGQGWVQQWRGRRLVIEPGDVVHIPANVKHWHGATARTAMTHMAIQESHQDSVVTWMEAVTDKQYQP</sequence>
<keyword evidence="3" id="KW-1185">Reference proteome</keyword>
<dbReference type="PANTHER" id="PTHR43698">
    <property type="entry name" value="RIBD C-TERMINAL DOMAIN CONTAINING PROTEIN"/>
    <property type="match status" value="1"/>
</dbReference>
<protein>
    <recommendedName>
        <fullName evidence="1">Cupin type-2 domain-containing protein</fullName>
    </recommendedName>
</protein>
<organism evidence="2 3">
    <name type="scientific">Pseudoalteromonas ruthenica</name>
    <dbReference type="NCBI Taxonomy" id="151081"/>
    <lineage>
        <taxon>Bacteria</taxon>
        <taxon>Pseudomonadati</taxon>
        <taxon>Pseudomonadota</taxon>
        <taxon>Gammaproteobacteria</taxon>
        <taxon>Alteromonadales</taxon>
        <taxon>Pseudoalteromonadaceae</taxon>
        <taxon>Pseudoalteromonas</taxon>
    </lineage>
</organism>
<name>A0A0F4PQ46_9GAMM</name>
<dbReference type="InterPro" id="IPR013096">
    <property type="entry name" value="Cupin_2"/>
</dbReference>
<dbReference type="PANTHER" id="PTHR43698:SF1">
    <property type="entry name" value="BLL4564 PROTEIN"/>
    <property type="match status" value="1"/>
</dbReference>